<comment type="caution">
    <text evidence="2">The sequence shown here is derived from an EMBL/GenBank/DDBJ whole genome shotgun (WGS) entry which is preliminary data.</text>
</comment>
<proteinExistence type="predicted"/>
<dbReference type="Proteomes" id="UP001632037">
    <property type="component" value="Unassembled WGS sequence"/>
</dbReference>
<evidence type="ECO:0000256" key="1">
    <source>
        <dbReference type="SAM" id="MobiDB-lite"/>
    </source>
</evidence>
<organism evidence="2 3">
    <name type="scientific">Phytophthora oleae</name>
    <dbReference type="NCBI Taxonomy" id="2107226"/>
    <lineage>
        <taxon>Eukaryota</taxon>
        <taxon>Sar</taxon>
        <taxon>Stramenopiles</taxon>
        <taxon>Oomycota</taxon>
        <taxon>Peronosporomycetes</taxon>
        <taxon>Peronosporales</taxon>
        <taxon>Peronosporaceae</taxon>
        <taxon>Phytophthora</taxon>
    </lineage>
</organism>
<accession>A0ABD3FBC3</accession>
<dbReference type="AlphaFoldDB" id="A0ABD3FBC3"/>
<evidence type="ECO:0000313" key="3">
    <source>
        <dbReference type="Proteomes" id="UP001632037"/>
    </source>
</evidence>
<protein>
    <submittedName>
        <fullName evidence="2">Uncharacterized protein</fullName>
    </submittedName>
</protein>
<feature type="compositionally biased region" description="Polar residues" evidence="1">
    <location>
        <begin position="1"/>
        <end position="18"/>
    </location>
</feature>
<feature type="region of interest" description="Disordered" evidence="1">
    <location>
        <begin position="1"/>
        <end position="39"/>
    </location>
</feature>
<feature type="region of interest" description="Disordered" evidence="1">
    <location>
        <begin position="62"/>
        <end position="86"/>
    </location>
</feature>
<gene>
    <name evidence="2" type="ORF">V7S43_012201</name>
</gene>
<feature type="compositionally biased region" description="Basic and acidic residues" evidence="1">
    <location>
        <begin position="25"/>
        <end position="39"/>
    </location>
</feature>
<reference evidence="2 3" key="1">
    <citation type="submission" date="2024-09" db="EMBL/GenBank/DDBJ databases">
        <title>Genome sequencing and assembly of Phytophthora oleae, isolate VK10A, causative agent of rot of olive drupes.</title>
        <authorList>
            <person name="Conti Taguali S."/>
            <person name="Riolo M."/>
            <person name="La Spada F."/>
            <person name="Cacciola S.O."/>
            <person name="Dionisio G."/>
        </authorList>
    </citation>
    <scope>NUCLEOTIDE SEQUENCE [LARGE SCALE GENOMIC DNA]</scope>
    <source>
        <strain evidence="2 3">VK10A</strain>
    </source>
</reference>
<dbReference type="EMBL" id="JBIMZQ010000030">
    <property type="protein sequence ID" value="KAL3662799.1"/>
    <property type="molecule type" value="Genomic_DNA"/>
</dbReference>
<keyword evidence="3" id="KW-1185">Reference proteome</keyword>
<sequence>MRQQQEWQSRMEQTQSEFLAQERLASMERERRREQRDLDARRQIQTFTDRLLVSENARLEAQRRADDLEERRSQTSDRKSRDLEPFSEIERLRNELQNSEKQRLESEFADRWQQREAEAEAERVRWAGEMKNDWISQMATLQQRVQEVEAEREREQESSQNMQRFQAGQLRYLRTTLSQVQGARVVAHPDSATGNPVSDIVTLDAATLHPISISEIEERRQWG</sequence>
<evidence type="ECO:0000313" key="2">
    <source>
        <dbReference type="EMBL" id="KAL3662799.1"/>
    </source>
</evidence>
<name>A0ABD3FBC3_9STRA</name>